<dbReference type="AlphaFoldDB" id="A0A2M6UC10"/>
<dbReference type="GO" id="GO:0016020">
    <property type="term" value="C:membrane"/>
    <property type="evidence" value="ECO:0007669"/>
    <property type="project" value="UniProtKB-SubCell"/>
</dbReference>
<proteinExistence type="predicted"/>
<name>A0A2M6UC10_9BRAD</name>
<evidence type="ECO:0000256" key="2">
    <source>
        <dbReference type="ARBA" id="ARBA00022692"/>
    </source>
</evidence>
<keyword evidence="4" id="KW-0472">Membrane</keyword>
<keyword evidence="2" id="KW-0812">Transmembrane</keyword>
<feature type="domain" description="TonB C-terminal" evidence="5">
    <location>
        <begin position="9"/>
        <end position="57"/>
    </location>
</feature>
<evidence type="ECO:0000313" key="6">
    <source>
        <dbReference type="EMBL" id="PIT02109.1"/>
    </source>
</evidence>
<reference evidence="6 7" key="1">
    <citation type="submission" date="2015-06" db="EMBL/GenBank/DDBJ databases">
        <title>Comparative genome analysis of nirS-carrying Bradyrhizobium sp. strains.</title>
        <authorList>
            <person name="Ishii S."/>
            <person name="Jang J."/>
            <person name="Nishizawa T."/>
            <person name="Senoo K."/>
        </authorList>
    </citation>
    <scope>NUCLEOTIDE SEQUENCE [LARGE SCALE GENOMIC DNA]</scope>
    <source>
        <strain evidence="6 7">TSA1</strain>
    </source>
</reference>
<dbReference type="EMBL" id="LFJC01000003">
    <property type="protein sequence ID" value="PIT02109.1"/>
    <property type="molecule type" value="Genomic_DNA"/>
</dbReference>
<keyword evidence="3" id="KW-1133">Transmembrane helix</keyword>
<evidence type="ECO:0000313" key="7">
    <source>
        <dbReference type="Proteomes" id="UP000228930"/>
    </source>
</evidence>
<gene>
    <name evidence="6" type="ORF">TSA1_16095</name>
</gene>
<evidence type="ECO:0000256" key="4">
    <source>
        <dbReference type="ARBA" id="ARBA00023136"/>
    </source>
</evidence>
<protein>
    <recommendedName>
        <fullName evidence="5">TonB C-terminal domain-containing protein</fullName>
    </recommendedName>
</protein>
<dbReference type="Proteomes" id="UP000228930">
    <property type="component" value="Unassembled WGS sequence"/>
</dbReference>
<comment type="caution">
    <text evidence="6">The sequence shown here is derived from an EMBL/GenBank/DDBJ whole genome shotgun (WGS) entry which is preliminary data.</text>
</comment>
<organism evidence="6 7">
    <name type="scientific">Bradyrhizobium nitroreducens</name>
    <dbReference type="NCBI Taxonomy" id="709803"/>
    <lineage>
        <taxon>Bacteria</taxon>
        <taxon>Pseudomonadati</taxon>
        <taxon>Pseudomonadota</taxon>
        <taxon>Alphaproteobacteria</taxon>
        <taxon>Hyphomicrobiales</taxon>
        <taxon>Nitrobacteraceae</taxon>
        <taxon>Bradyrhizobium</taxon>
    </lineage>
</organism>
<evidence type="ECO:0000259" key="5">
    <source>
        <dbReference type="Pfam" id="PF03544"/>
    </source>
</evidence>
<dbReference type="Gene3D" id="3.30.1150.10">
    <property type="match status" value="1"/>
</dbReference>
<comment type="subcellular location">
    <subcellularLocation>
        <location evidence="1">Membrane</location>
        <topology evidence="1">Single-pass membrane protein</topology>
    </subcellularLocation>
</comment>
<dbReference type="InterPro" id="IPR037682">
    <property type="entry name" value="TonB_C"/>
</dbReference>
<evidence type="ECO:0000256" key="1">
    <source>
        <dbReference type="ARBA" id="ARBA00004167"/>
    </source>
</evidence>
<dbReference type="InterPro" id="IPR006260">
    <property type="entry name" value="TonB/TolA_C"/>
</dbReference>
<evidence type="ECO:0000256" key="3">
    <source>
        <dbReference type="ARBA" id="ARBA00022989"/>
    </source>
</evidence>
<dbReference type="NCBIfam" id="TIGR01352">
    <property type="entry name" value="tonB_Cterm"/>
    <property type="match status" value="1"/>
</dbReference>
<dbReference type="Pfam" id="PF03544">
    <property type="entry name" value="TonB_C"/>
    <property type="match status" value="1"/>
</dbReference>
<dbReference type="SUPFAM" id="SSF74653">
    <property type="entry name" value="TolA/TonB C-terminal domain"/>
    <property type="match status" value="1"/>
</dbReference>
<sequence length="76" mass="8342">MNELAMPTISLLIGPDGMPRETKVTASSGSPRLDEAVTAALLACRFEPRAIDDQPTPEATWFTIKIGKRWPFVGRN</sequence>
<dbReference type="GO" id="GO:0055085">
    <property type="term" value="P:transmembrane transport"/>
    <property type="evidence" value="ECO:0007669"/>
    <property type="project" value="InterPro"/>
</dbReference>
<keyword evidence="7" id="KW-1185">Reference proteome</keyword>
<accession>A0A2M6UC10</accession>